<dbReference type="OrthoDB" id="9777169at2"/>
<dbReference type="InterPro" id="IPR033114">
    <property type="entry name" value="HNH_CAS9"/>
</dbReference>
<evidence type="ECO:0000313" key="14">
    <source>
        <dbReference type="EMBL" id="TRX12151.1"/>
    </source>
</evidence>
<feature type="binding site" evidence="12">
    <location>
        <position position="1114"/>
    </location>
    <ligand>
        <name>Mg(2+)</name>
        <dbReference type="ChEBI" id="CHEBI:18420"/>
        <label>2</label>
    </ligand>
</feature>
<keyword evidence="2 12" id="KW-0540">Nuclease</keyword>
<evidence type="ECO:0000256" key="6">
    <source>
        <dbReference type="ARBA" id="ARBA00022842"/>
    </source>
</evidence>
<keyword evidence="3 12" id="KW-0479">Metal-binding</keyword>
<keyword evidence="6 12" id="KW-0460">Magnesium</keyword>
<evidence type="ECO:0000256" key="10">
    <source>
        <dbReference type="ARBA" id="ARBA00023211"/>
    </source>
</evidence>
<comment type="function">
    <text evidence="12">CRISPR (clustered regularly interspaced short palindromic repeat) is an adaptive immune system that provides protection against mobile genetic elements (viruses, transposable elements and conjugative plasmids). CRISPR clusters contain spacers, sequences complementary to antecedent mobile elements, and target invading nucleic acids. CRISPR clusters are transcribed and processed into CRISPR RNA (crRNA). In type II CRISPR systems correct processing of pre-crRNA requires a trans-encoded small RNA (tracrRNA), endogenous ribonuclease 3 (rnc) and this protein. The tracrRNA serves as a guide for ribonuclease 3-aided processing of pre-crRNA. Subsequently Cas9/crRNA/tracrRNA endonucleolytically cleaves linear or circular dsDNA target complementary to the spacer; Cas9 is inactive in the absence of the 2 guide RNAs (gRNA). Cas9 recognizes the protospacer adjacent motif (PAM) in the CRISPR repeat sequences to help distinguish self versus nonself, as targets within the bacterial CRISPR locus do not have PAMs. PAM recognition is also required for catalytic activity.</text>
</comment>
<dbReference type="InterPro" id="IPR003615">
    <property type="entry name" value="HNH_nuc"/>
</dbReference>
<comment type="cofactor">
    <cofactor evidence="1 12">
        <name>Mg(2+)</name>
        <dbReference type="ChEBI" id="CHEBI:18420"/>
    </cofactor>
</comment>
<feature type="domain" description="HNH Cas9-type" evidence="13">
    <location>
        <begin position="837"/>
        <end position="1009"/>
    </location>
</feature>
<evidence type="ECO:0000256" key="7">
    <source>
        <dbReference type="ARBA" id="ARBA00022884"/>
    </source>
</evidence>
<feature type="binding site" evidence="12">
    <location>
        <position position="796"/>
    </location>
    <ligand>
        <name>Mg(2+)</name>
        <dbReference type="ChEBI" id="CHEBI:18420"/>
        <label>2</label>
    </ligand>
</feature>
<dbReference type="GO" id="GO:0004519">
    <property type="term" value="F:endonuclease activity"/>
    <property type="evidence" value="ECO:0007669"/>
    <property type="project" value="UniProtKB-UniRule"/>
</dbReference>
<evidence type="ECO:0000256" key="2">
    <source>
        <dbReference type="ARBA" id="ARBA00022722"/>
    </source>
</evidence>
<dbReference type="InterPro" id="IPR036397">
    <property type="entry name" value="RNaseH_sf"/>
</dbReference>
<feature type="binding site" evidence="12">
    <location>
        <position position="792"/>
    </location>
    <ligand>
        <name>Mg(2+)</name>
        <dbReference type="ChEBI" id="CHEBI:18420"/>
        <label>1</label>
    </ligand>
</feature>
<dbReference type="Gene3D" id="1.10.30.50">
    <property type="match status" value="1"/>
</dbReference>
<feature type="binding site" evidence="12">
    <location>
        <position position="796"/>
    </location>
    <ligand>
        <name>Mg(2+)</name>
        <dbReference type="ChEBI" id="CHEBI:18420"/>
        <label>1</label>
    </ligand>
</feature>
<accession>A0A553BV74</accession>
<reference evidence="14 15" key="1">
    <citation type="submission" date="2019-07" db="EMBL/GenBank/DDBJ databases">
        <title>Novel species of Flavobacterium.</title>
        <authorList>
            <person name="Liu Q."/>
            <person name="Xin Y.-H."/>
        </authorList>
    </citation>
    <scope>NUCLEOTIDE SEQUENCE [LARGE SCALE GENOMIC DNA]</scope>
    <source>
        <strain evidence="14 15">GSR22</strain>
    </source>
</reference>
<dbReference type="InterPro" id="IPR041383">
    <property type="entry name" value="RuvC_III"/>
</dbReference>
<dbReference type="Pfam" id="PF18541">
    <property type="entry name" value="RuvC_III"/>
    <property type="match status" value="1"/>
</dbReference>
<evidence type="ECO:0000256" key="11">
    <source>
        <dbReference type="ARBA" id="ARBA00046380"/>
    </source>
</evidence>
<feature type="active site" description="For RuvC-like nuclease domain" evidence="12">
    <location>
        <position position="8"/>
    </location>
</feature>
<dbReference type="GO" id="GO:0016787">
    <property type="term" value="F:hydrolase activity"/>
    <property type="evidence" value="ECO:0007669"/>
    <property type="project" value="UniProtKB-KW"/>
</dbReference>
<dbReference type="GO" id="GO:0043571">
    <property type="term" value="P:maintenance of CRISPR repeat elements"/>
    <property type="evidence" value="ECO:0007669"/>
    <property type="project" value="UniProtKB-UniRule"/>
</dbReference>
<evidence type="ECO:0000259" key="13">
    <source>
        <dbReference type="PROSITE" id="PS51749"/>
    </source>
</evidence>
<keyword evidence="7 12" id="KW-0694">RNA-binding</keyword>
<dbReference type="PROSITE" id="PS51749">
    <property type="entry name" value="HNH_CAS9"/>
    <property type="match status" value="1"/>
</dbReference>
<dbReference type="EC" id="3.1.-.-" evidence="12"/>
<evidence type="ECO:0000256" key="4">
    <source>
        <dbReference type="ARBA" id="ARBA00022759"/>
    </source>
</evidence>
<dbReference type="Pfam" id="PF16593">
    <property type="entry name" value="Cas9-BH"/>
    <property type="match status" value="1"/>
</dbReference>
<dbReference type="GO" id="GO:0046872">
    <property type="term" value="F:metal ion binding"/>
    <property type="evidence" value="ECO:0007669"/>
    <property type="project" value="UniProtKB-UniRule"/>
</dbReference>
<evidence type="ECO:0000256" key="9">
    <source>
        <dbReference type="ARBA" id="ARBA00023125"/>
    </source>
</evidence>
<keyword evidence="8 12" id="KW-0051">Antiviral defense</keyword>
<dbReference type="HAMAP" id="MF_01480">
    <property type="entry name" value="Cas9"/>
    <property type="match status" value="1"/>
</dbReference>
<comment type="caution">
    <text evidence="14">The sequence shown here is derived from an EMBL/GenBank/DDBJ whole genome shotgun (WGS) entry which is preliminary data.</text>
</comment>
<dbReference type="NCBIfam" id="TIGR01865">
    <property type="entry name" value="cas_Csn1"/>
    <property type="match status" value="1"/>
</dbReference>
<keyword evidence="4 12" id="KW-0255">Endonuclease</keyword>
<dbReference type="Pfam" id="PF13395">
    <property type="entry name" value="HNH_4"/>
    <property type="match status" value="1"/>
</dbReference>
<gene>
    <name evidence="12" type="primary">cas9</name>
    <name evidence="14" type="ORF">FNW11_04045</name>
</gene>
<feature type="binding site" evidence="12">
    <location>
        <position position="8"/>
    </location>
    <ligand>
        <name>Mg(2+)</name>
        <dbReference type="ChEBI" id="CHEBI:18420"/>
        <label>2</label>
    </ligand>
</feature>
<dbReference type="EMBL" id="VJZL01000004">
    <property type="protein sequence ID" value="TRX12151.1"/>
    <property type="molecule type" value="Genomic_DNA"/>
</dbReference>
<evidence type="ECO:0000256" key="5">
    <source>
        <dbReference type="ARBA" id="ARBA00022801"/>
    </source>
</evidence>
<evidence type="ECO:0000256" key="8">
    <source>
        <dbReference type="ARBA" id="ARBA00023118"/>
    </source>
</evidence>
<organism evidence="14 15">
    <name type="scientific">Flavobacterium gawalongense</name>
    <dbReference type="NCBI Taxonomy" id="2594432"/>
    <lineage>
        <taxon>Bacteria</taxon>
        <taxon>Pseudomonadati</taxon>
        <taxon>Bacteroidota</taxon>
        <taxon>Flavobacteriia</taxon>
        <taxon>Flavobacteriales</taxon>
        <taxon>Flavobacteriaceae</taxon>
        <taxon>Flavobacterium</taxon>
    </lineage>
</organism>
<feature type="active site" description="Proton acceptor for HNH nuclease domain" evidence="12">
    <location>
        <position position="918"/>
    </location>
</feature>
<comment type="domain">
    <text evidence="12">Has 2 endonuclease domains. The discontinuous RuvC-like domain cleaves the target DNA noncomplementary to crRNA while the HNH nuclease domain cleaves the target DNA complementary to crRNA.</text>
</comment>
<proteinExistence type="inferred from homology"/>
<keyword evidence="9 12" id="KW-0238">DNA-binding</keyword>
<sequence length="1588" mass="187798">MKKILGLDLGTNSIGWALIHPEFKDKKGEILGMGSRIIPMTQDRKDEFGKGNSISQTADRTGFRGTRRLRERYLLRRERLHRILNVLGFLPEHYANQIDFKKRLGKFSEEKEPKIAYKEVWNQETEKKEFNFVFKDSFEEMLRDFREDQPQLLENSKKIPFDWTIYYLRKKALTQKISKEELAWIILNFNQKRGYYQLRGEEDEYSTNVNEFVIQLKIVQIDKGDRDKKNDKKYWFNMTLENGWVYSATFSTEPQWLNTEKEFLIIEEIDDEGNIKIVKDKRKDVDGREKRRITPLPTFEEIDLMSKKDQDKIYKKIKAKTEITITNSGKTVGTYIYNTLLKKPNQKINGKLIRTIERKFYKEELKTILEYQLKEHPELQNTDLFSDCIRELYRNNEAHQTTLSKKDFVHLFLNDIIFYQRPLKSQKSSIGNCSLEYRKFKDADGNEKTEYLKVISKSNPIYQEFRIWQWLYNLKIYRKEDDTDVTEQFIKSTKDLENLFEFLMTQKEVNHKDILNYFISIIMKEKFPNAKPKILKDEIEKEIAKYRWNYVFDDSKEKEDEKSKRYPCNETGYEIRRRLAKVENIPDGFLTSEIEQQLWHIIYSVTDIKQYETTIENFINRYNEKHQKNINEEGFKKEFIKFPPFKSEYGSFSEKAIKKLLPLLRLGKYWSWNTIDVKTKERITKIITGEYDEKLKTRVREKAIHLTTENDFQGLQLWLAQYVIYDRHSEASIAGKWNSVADLENYLEGFKQHSLRNPIVEQVITETLRVVKDIWNKYGNGAKDFFDEIHIELGREMKNTADDRKRLTNMVSDNEATNLRIKSLLIELKDNSDGKLQVEEVRPFSPPQQEILKIYEDGVLNSNVEIPEDILKISKTAQPSKSELQRYKLWLEQKYRSPYTGQLIPMSKLFTHEYEIEHIIPQSRFFDDSFSNKVICESAVNKLKDKQLGLEFIKNHQGTILETGFGKNIEIFSEETYKEFIKEHYGKNRSKKNKLLLEEIPDKMVERQLNDTRYISKFISNVLSNIVRADNNDDGVNSKNILPGNGKITSDLKQDWGLNDVWNELILPRFERMNQLTNSKTFTTWNKNHQKFLPTIPLEFSKGFQKKRIDHRHHAMDALVIACATRDHINFMNNEYATRKGKSKEEKQNIRYDLRSNLCFKKYNEGSDKNYKWIFNKPWDNFTKDTKDELDKIVISFKQNLRVINKTTNKYESYKDENSNLRIGKDGKPKKDFVTQTKGDSWAIRKPIHKDTVSGLVSLRKKKEVSLSVALDNYNEIVDKDLRKEILSLVKLKYDKKLLVKFFKDSQNKWNNKDISRIETYYWENDNVASRVSLDTSFNEKRIVETITDTGIQKILLAHLKNHKNRFDEKGKEIAPETLAFTPEGIDEMNKNIVELNNGKSHQPILKVRTYEPKGNKFKVGQTGNKKDKFVEAAKGTNLFFAIYQDENGKKSYETIPLNIIIERQKQGLDSVPETNDKGNSLLFYLSPNDLVYVPTEDEKENINRIDFENLNKEQFKRIYKVEKTSGVECYFIRQDIAYLIKQYDAKTKIGELESQNKLQTTMSNDRLKISESCIKLKINRLGSISKA</sequence>
<comment type="subunit">
    <text evidence="11 12">Monomer. Binds crRNA and tracrRNA.</text>
</comment>
<name>A0A553BV74_9FLAO</name>
<dbReference type="RefSeq" id="WP_144064553.1">
    <property type="nucleotide sequence ID" value="NZ_VJZL01000004.1"/>
</dbReference>
<protein>
    <recommendedName>
        <fullName evidence="12">CRISPR-associated endonuclease Cas9</fullName>
        <ecNumber evidence="12">3.1.-.-</ecNumber>
    </recommendedName>
</protein>
<evidence type="ECO:0000256" key="3">
    <source>
        <dbReference type="ARBA" id="ARBA00022723"/>
    </source>
</evidence>
<keyword evidence="5 12" id="KW-0378">Hydrolase</keyword>
<evidence type="ECO:0000256" key="12">
    <source>
        <dbReference type="HAMAP-Rule" id="MF_01480"/>
    </source>
</evidence>
<dbReference type="GO" id="GO:0003677">
    <property type="term" value="F:DNA binding"/>
    <property type="evidence" value="ECO:0007669"/>
    <property type="project" value="UniProtKB-UniRule"/>
</dbReference>
<dbReference type="Gene3D" id="3.30.420.10">
    <property type="entry name" value="Ribonuclease H-like superfamily/Ribonuclease H"/>
    <property type="match status" value="2"/>
</dbReference>
<evidence type="ECO:0000313" key="15">
    <source>
        <dbReference type="Proteomes" id="UP000318669"/>
    </source>
</evidence>
<dbReference type="GO" id="GO:0051607">
    <property type="term" value="P:defense response to virus"/>
    <property type="evidence" value="ECO:0007669"/>
    <property type="project" value="UniProtKB-UniRule"/>
</dbReference>
<evidence type="ECO:0000256" key="1">
    <source>
        <dbReference type="ARBA" id="ARBA00001946"/>
    </source>
</evidence>
<dbReference type="InterPro" id="IPR028629">
    <property type="entry name" value="Cas9"/>
</dbReference>
<feature type="binding site" evidence="12">
    <location>
        <position position="8"/>
    </location>
    <ligand>
        <name>Mg(2+)</name>
        <dbReference type="ChEBI" id="CHEBI:18420"/>
        <label>1</label>
    </ligand>
</feature>
<dbReference type="Proteomes" id="UP000318669">
    <property type="component" value="Unassembled WGS sequence"/>
</dbReference>
<comment type="similarity">
    <text evidence="12">Belongs to the CRISPR-associated Cas9 family.</text>
</comment>
<dbReference type="InterPro" id="IPR032239">
    <property type="entry name" value="Cas9-BH"/>
</dbReference>
<keyword evidence="10" id="KW-0464">Manganese</keyword>
<dbReference type="GO" id="GO:0003723">
    <property type="term" value="F:RNA binding"/>
    <property type="evidence" value="ECO:0007669"/>
    <property type="project" value="UniProtKB-UniRule"/>
</dbReference>